<organism evidence="1 2">
    <name type="scientific">Symbiodinium natans</name>
    <dbReference type="NCBI Taxonomy" id="878477"/>
    <lineage>
        <taxon>Eukaryota</taxon>
        <taxon>Sar</taxon>
        <taxon>Alveolata</taxon>
        <taxon>Dinophyceae</taxon>
        <taxon>Suessiales</taxon>
        <taxon>Symbiodiniaceae</taxon>
        <taxon>Symbiodinium</taxon>
    </lineage>
</organism>
<name>A0A812V891_9DINO</name>
<sequence length="415" mass="46564">MCVSRMSKVLTVSTALNDDGSLDVECASMAGRRLRVITLPQESTIEDVVDALKNRLGLPKAYFDVYAAGEIIVDRRQLASDRQYIMSEDAYGPARKFLAALSKKAFHPKCRHFDVNWTERTAPDVDQADVARFLEGLGVSSRAETERLMRVFGRLTSVAENWNMFDLALLQNFDPGMNTFKHALCDSWLQVARSAAKQKVSRDASPLFLPCVNEHGRMIRVSLFGADGTFPESVDRGLQDSLSLSDVRPCHSLHELMFAAASLQWDANHAQVSREVVEEAFHLFEQHRQCDIVLEPRPTPEDVVRMAHVQLLLSCNVGPVRVEGSLPPNLVQSVATLLRWHMRVLRFGVDQLTGKALEQYLDQEMQVAFESQGRFRGVLILVLDLPDSHDLLGPCQQLGQNFAESMPVRFVLCAR</sequence>
<comment type="caution">
    <text evidence="1">The sequence shown here is derived from an EMBL/GenBank/DDBJ whole genome shotgun (WGS) entry which is preliminary data.</text>
</comment>
<dbReference type="OrthoDB" id="433393at2759"/>
<dbReference type="AlphaFoldDB" id="A0A812V891"/>
<evidence type="ECO:0000313" key="2">
    <source>
        <dbReference type="Proteomes" id="UP000604046"/>
    </source>
</evidence>
<protein>
    <submittedName>
        <fullName evidence="1">Uncharacterized protein</fullName>
    </submittedName>
</protein>
<evidence type="ECO:0000313" key="1">
    <source>
        <dbReference type="EMBL" id="CAE7607563.1"/>
    </source>
</evidence>
<keyword evidence="2" id="KW-1185">Reference proteome</keyword>
<accession>A0A812V891</accession>
<dbReference type="Proteomes" id="UP000604046">
    <property type="component" value="Unassembled WGS sequence"/>
</dbReference>
<proteinExistence type="predicted"/>
<gene>
    <name evidence="1" type="ORF">SNAT2548_LOCUS34548</name>
</gene>
<dbReference type="EMBL" id="CAJNDS010002814">
    <property type="protein sequence ID" value="CAE7607563.1"/>
    <property type="molecule type" value="Genomic_DNA"/>
</dbReference>
<reference evidence="1" key="1">
    <citation type="submission" date="2021-02" db="EMBL/GenBank/DDBJ databases">
        <authorList>
            <person name="Dougan E. K."/>
            <person name="Rhodes N."/>
            <person name="Thang M."/>
            <person name="Chan C."/>
        </authorList>
    </citation>
    <scope>NUCLEOTIDE SEQUENCE</scope>
</reference>